<gene>
    <name evidence="2" type="ORF">FHR83_003069</name>
</gene>
<accession>A0A7W5AG44</accession>
<evidence type="ECO:0000256" key="1">
    <source>
        <dbReference type="SAM" id="MobiDB-lite"/>
    </source>
</evidence>
<dbReference type="EMBL" id="JACHXF010000005">
    <property type="protein sequence ID" value="MBB3095406.1"/>
    <property type="molecule type" value="Genomic_DNA"/>
</dbReference>
<feature type="region of interest" description="Disordered" evidence="1">
    <location>
        <begin position="1"/>
        <end position="44"/>
    </location>
</feature>
<proteinExistence type="predicted"/>
<keyword evidence="3" id="KW-1185">Reference proteome</keyword>
<protein>
    <submittedName>
        <fullName evidence="2">Uncharacterized protein</fullName>
    </submittedName>
</protein>
<comment type="caution">
    <text evidence="2">The sequence shown here is derived from an EMBL/GenBank/DDBJ whole genome shotgun (WGS) entry which is preliminary data.</text>
</comment>
<dbReference type="AlphaFoldDB" id="A0A7W5AG44"/>
<evidence type="ECO:0000313" key="3">
    <source>
        <dbReference type="Proteomes" id="UP000590749"/>
    </source>
</evidence>
<dbReference type="Proteomes" id="UP000590749">
    <property type="component" value="Unassembled WGS sequence"/>
</dbReference>
<sequence>MTGRRHAVPLRRLAPMTASPAHRRRRSGVPLKKLAPKRGEGPIC</sequence>
<evidence type="ECO:0000313" key="2">
    <source>
        <dbReference type="EMBL" id="MBB3095406.1"/>
    </source>
</evidence>
<name>A0A7W5AG44_9ACTN</name>
<organism evidence="2 3">
    <name type="scientific">Actinoplanes campanulatus</name>
    <dbReference type="NCBI Taxonomy" id="113559"/>
    <lineage>
        <taxon>Bacteria</taxon>
        <taxon>Bacillati</taxon>
        <taxon>Actinomycetota</taxon>
        <taxon>Actinomycetes</taxon>
        <taxon>Micromonosporales</taxon>
        <taxon>Micromonosporaceae</taxon>
        <taxon>Actinoplanes</taxon>
    </lineage>
</organism>
<reference evidence="2 3" key="1">
    <citation type="submission" date="2020-08" db="EMBL/GenBank/DDBJ databases">
        <title>Genomic Encyclopedia of Type Strains, Phase III (KMG-III): the genomes of soil and plant-associated and newly described type strains.</title>
        <authorList>
            <person name="Whitman W."/>
        </authorList>
    </citation>
    <scope>NUCLEOTIDE SEQUENCE [LARGE SCALE GENOMIC DNA]</scope>
    <source>
        <strain evidence="2 3">CECT 3287</strain>
    </source>
</reference>